<dbReference type="Gene3D" id="3.30.420.10">
    <property type="entry name" value="Ribonuclease H-like superfamily/Ribonuclease H"/>
    <property type="match status" value="1"/>
</dbReference>
<dbReference type="SMART" id="SM00343">
    <property type="entry name" value="ZnF_C2HC"/>
    <property type="match status" value="1"/>
</dbReference>
<feature type="compositionally biased region" description="Basic and acidic residues" evidence="3">
    <location>
        <begin position="197"/>
        <end position="211"/>
    </location>
</feature>
<keyword evidence="1" id="KW-0064">Aspartyl protease</keyword>
<evidence type="ECO:0000259" key="4">
    <source>
        <dbReference type="PROSITE" id="PS50158"/>
    </source>
</evidence>
<accession>A0ABQ5IDD9</accession>
<sequence>MAGNTVKDMTTNFGKLDKFEGHDFRRWQKKMHFLLTTLKVVYVLTTPMPELLEDATVEAIRIRAKWENDDYICRGHILNGMSDSLFDVYTNVESAKELWDSLESKYMAEDSSSKKFLVSNFNNYKMVDSRPVMEQYNELLRILGQYTQHGLKMDESISVSSIIDKLPPSWKDFKHTLKHGKDDLSLVQLGSHLRIEESLRAHDSDKGKGKEVGGPSVNMTEEGKNKHNKQNKGKKRSNENNSGSSSNKKPKLECWKCGKTGHFKRDCRSGKKNNANAGGSGKGSKDQSQDQGQNLVNIWNSFVKYSVSLISEAFYVQVDAIAWWIDSGATTHVCKDRCWFKTFEPVEDGSVLYMGDEHFAPIHGKGSVALEFSSGKIVTLFNVLYVPKLRKNLVSGPVLNKCGYKQVYESDKYILSKCGVFVGFGYYNNGMFMLNLNKVPDDSDSVYMSSSTVVNSTLWHARLGHVHYKRMLEMSKDDLIPAIDENLEKCTTCMLTKITRQPFKSITRKSVILELIHSDLCDFHATPSLGNKKYVITFIDDASRFCYVYLLHAKDEALDKFRIYKTEVELQQNDLIKTLRTDRGGEYYDPVFFQSVGIIHETTTPYTPRQNGVAERKNRALKEMVNSMLSYSGLSEGFWGEAMLTACYLLNRVSNKRNKTTPYELWYKKRINLLFLRVWGCRAVVRLPDPKRKTLGEKGIYCMFVGYAEHSKAYRFYVIEPNDSVSINSIIESRDAIFDDNRFSSIPRPKDVIPNSVKSQRDDHSDNVPSEIPKPRKGKKVQKAKSYGSDFQLYLVEGSIDHVGSQYSYCFSIEEDPRTYNKAMQSRDAAFWKEAIDDEIDSIMENNTWILSDLPMGCKPLGCKWIFKRNMKVDGTIDKFKARLVIQGFGQKERIDYFDTYAPVARITTIRLLLALAAIHNLVIHQMDVKTAFLNGDLDEEVYMKQPEGFVMPGNEHKVCKLVKSLYGLKQAPKQWHQKFDEVVLSSGFHLNQSDKCVYSKFDNSGKGVIICLYVDDMLIFGTDQNQVYKTKKFLSSRFSMKDMGEADVILGIKIKRENKGIVITQSHYIEKILKKFNREDCSPVSTPMDPVEKLKPNTGKPVDQLEYSRAIGCLMYAMTSTRPDIAYVVGRLSRFTSNPSRQHWKAITRVFKYLRGTKDYGLSYVGYPSVLEGYSDASWINHVEDSSSTSGWVFLLGGGAISWASKKQTCITSSTMESEFVALAAAGKEAEWLRNLIHEIPIWPKPIAPISIRCDSAPTMARAYSQIYNGKSRHLGVRHSMVRELIRNGVISIEFVRTQHNLADHLTKGLARDLLEIGTQVLSSQGARSKGTTYVNMKFSRFKKLGLSFLYVHQWIGTHGL</sequence>
<dbReference type="Pfam" id="PF22936">
    <property type="entry name" value="Pol_BBD"/>
    <property type="match status" value="1"/>
</dbReference>
<keyword evidence="2" id="KW-0479">Metal-binding</keyword>
<dbReference type="PROSITE" id="PS50994">
    <property type="entry name" value="INTEGRASE"/>
    <property type="match status" value="1"/>
</dbReference>
<dbReference type="Pfam" id="PF13976">
    <property type="entry name" value="gag_pre-integrs"/>
    <property type="match status" value="1"/>
</dbReference>
<dbReference type="InterPro" id="IPR025724">
    <property type="entry name" value="GAG-pre-integrase_dom"/>
</dbReference>
<name>A0ABQ5IDD9_9ASTR</name>
<dbReference type="Pfam" id="PF14223">
    <property type="entry name" value="Retrotran_gag_2"/>
    <property type="match status" value="1"/>
</dbReference>
<dbReference type="CDD" id="cd09272">
    <property type="entry name" value="RNase_HI_RT_Ty1"/>
    <property type="match status" value="1"/>
</dbReference>
<dbReference type="PROSITE" id="PS50158">
    <property type="entry name" value="ZF_CCHC"/>
    <property type="match status" value="1"/>
</dbReference>
<feature type="region of interest" description="Disordered" evidence="3">
    <location>
        <begin position="748"/>
        <end position="780"/>
    </location>
</feature>
<dbReference type="InterPro" id="IPR054722">
    <property type="entry name" value="PolX-like_BBD"/>
</dbReference>
<comment type="caution">
    <text evidence="6">The sequence shown here is derived from an EMBL/GenBank/DDBJ whole genome shotgun (WGS) entry which is preliminary data.</text>
</comment>
<dbReference type="SUPFAM" id="SSF57756">
    <property type="entry name" value="Retrovirus zinc finger-like domains"/>
    <property type="match status" value="1"/>
</dbReference>
<keyword evidence="7" id="KW-1185">Reference proteome</keyword>
<dbReference type="SUPFAM" id="SSF53098">
    <property type="entry name" value="Ribonuclease H-like"/>
    <property type="match status" value="1"/>
</dbReference>
<organism evidence="6 7">
    <name type="scientific">Tanacetum coccineum</name>
    <dbReference type="NCBI Taxonomy" id="301880"/>
    <lineage>
        <taxon>Eukaryota</taxon>
        <taxon>Viridiplantae</taxon>
        <taxon>Streptophyta</taxon>
        <taxon>Embryophyta</taxon>
        <taxon>Tracheophyta</taxon>
        <taxon>Spermatophyta</taxon>
        <taxon>Magnoliopsida</taxon>
        <taxon>eudicotyledons</taxon>
        <taxon>Gunneridae</taxon>
        <taxon>Pentapetalae</taxon>
        <taxon>asterids</taxon>
        <taxon>campanulids</taxon>
        <taxon>Asterales</taxon>
        <taxon>Asteraceae</taxon>
        <taxon>Asteroideae</taxon>
        <taxon>Anthemideae</taxon>
        <taxon>Anthemidinae</taxon>
        <taxon>Tanacetum</taxon>
    </lineage>
</organism>
<dbReference type="Pfam" id="PF07727">
    <property type="entry name" value="RVT_2"/>
    <property type="match status" value="1"/>
</dbReference>
<dbReference type="Pfam" id="PF00098">
    <property type="entry name" value="zf-CCHC"/>
    <property type="match status" value="1"/>
</dbReference>
<evidence type="ECO:0000259" key="5">
    <source>
        <dbReference type="PROSITE" id="PS50994"/>
    </source>
</evidence>
<keyword evidence="1" id="KW-0645">Protease</keyword>
<reference evidence="6" key="1">
    <citation type="journal article" date="2022" name="Int. J. Mol. Sci.">
        <title>Draft Genome of Tanacetum Coccineum: Genomic Comparison of Closely Related Tanacetum-Family Plants.</title>
        <authorList>
            <person name="Yamashiro T."/>
            <person name="Shiraishi A."/>
            <person name="Nakayama K."/>
            <person name="Satake H."/>
        </authorList>
    </citation>
    <scope>NUCLEOTIDE SEQUENCE</scope>
</reference>
<dbReference type="InterPro" id="IPR001878">
    <property type="entry name" value="Znf_CCHC"/>
</dbReference>
<dbReference type="InterPro" id="IPR043502">
    <property type="entry name" value="DNA/RNA_pol_sf"/>
</dbReference>
<dbReference type="InterPro" id="IPR036397">
    <property type="entry name" value="RNaseH_sf"/>
</dbReference>
<dbReference type="InterPro" id="IPR013103">
    <property type="entry name" value="RVT_2"/>
</dbReference>
<dbReference type="PANTHER" id="PTHR47592:SF29">
    <property type="entry name" value="ZINC FINGER, CCHC-TYPE"/>
    <property type="match status" value="1"/>
</dbReference>
<feature type="region of interest" description="Disordered" evidence="3">
    <location>
        <begin position="266"/>
        <end position="290"/>
    </location>
</feature>
<feature type="domain" description="Integrase catalytic" evidence="5">
    <location>
        <begin position="498"/>
        <end position="670"/>
    </location>
</feature>
<keyword evidence="2" id="KW-0862">Zinc</keyword>
<dbReference type="InterPro" id="IPR001584">
    <property type="entry name" value="Integrase_cat-core"/>
</dbReference>
<dbReference type="SUPFAM" id="SSF56672">
    <property type="entry name" value="DNA/RNA polymerases"/>
    <property type="match status" value="1"/>
</dbReference>
<reference evidence="6" key="2">
    <citation type="submission" date="2022-01" db="EMBL/GenBank/DDBJ databases">
        <authorList>
            <person name="Yamashiro T."/>
            <person name="Shiraishi A."/>
            <person name="Satake H."/>
            <person name="Nakayama K."/>
        </authorList>
    </citation>
    <scope>NUCLEOTIDE SEQUENCE</scope>
</reference>
<evidence type="ECO:0000256" key="2">
    <source>
        <dbReference type="PROSITE-ProRule" id="PRU00047"/>
    </source>
</evidence>
<feature type="domain" description="CCHC-type" evidence="4">
    <location>
        <begin position="254"/>
        <end position="269"/>
    </location>
</feature>
<dbReference type="PANTHER" id="PTHR47592">
    <property type="entry name" value="PBF68 PROTEIN"/>
    <property type="match status" value="1"/>
</dbReference>
<evidence type="ECO:0000313" key="6">
    <source>
        <dbReference type="EMBL" id="GJT97467.1"/>
    </source>
</evidence>
<dbReference type="EMBL" id="BQNB010020582">
    <property type="protein sequence ID" value="GJT97467.1"/>
    <property type="molecule type" value="Genomic_DNA"/>
</dbReference>
<evidence type="ECO:0000313" key="7">
    <source>
        <dbReference type="Proteomes" id="UP001151760"/>
    </source>
</evidence>
<dbReference type="Pfam" id="PF25597">
    <property type="entry name" value="SH3_retrovirus"/>
    <property type="match status" value="1"/>
</dbReference>
<evidence type="ECO:0000256" key="1">
    <source>
        <dbReference type="ARBA" id="ARBA00022750"/>
    </source>
</evidence>
<protein>
    <submittedName>
        <fullName evidence="6">Zinc finger, CCHC-type containing protein</fullName>
    </submittedName>
</protein>
<dbReference type="Gene3D" id="4.10.60.10">
    <property type="entry name" value="Zinc finger, CCHC-type"/>
    <property type="match status" value="1"/>
</dbReference>
<feature type="region of interest" description="Disordered" evidence="3">
    <location>
        <begin position="197"/>
        <end position="249"/>
    </location>
</feature>
<keyword evidence="2" id="KW-0863">Zinc-finger</keyword>
<feature type="compositionally biased region" description="Basic residues" evidence="3">
    <location>
        <begin position="226"/>
        <end position="235"/>
    </location>
</feature>
<dbReference type="InterPro" id="IPR036875">
    <property type="entry name" value="Znf_CCHC_sf"/>
</dbReference>
<dbReference type="Proteomes" id="UP001151760">
    <property type="component" value="Unassembled WGS sequence"/>
</dbReference>
<gene>
    <name evidence="6" type="ORF">Tco_1092985</name>
</gene>
<dbReference type="InterPro" id="IPR012337">
    <property type="entry name" value="RNaseH-like_sf"/>
</dbReference>
<evidence type="ECO:0000256" key="3">
    <source>
        <dbReference type="SAM" id="MobiDB-lite"/>
    </source>
</evidence>
<proteinExistence type="predicted"/>
<dbReference type="InterPro" id="IPR057670">
    <property type="entry name" value="SH3_retrovirus"/>
</dbReference>
<keyword evidence="1" id="KW-0378">Hydrolase</keyword>